<dbReference type="PANTHER" id="PTHR46268:SF15">
    <property type="entry name" value="UNIVERSAL STRESS PROTEIN HP_0031"/>
    <property type="match status" value="1"/>
</dbReference>
<dbReference type="Pfam" id="PF00582">
    <property type="entry name" value="Usp"/>
    <property type="match status" value="1"/>
</dbReference>
<dbReference type="EMBL" id="WEIK01000033">
    <property type="protein sequence ID" value="MVF52597.1"/>
    <property type="molecule type" value="Genomic_DNA"/>
</dbReference>
<sequence length="150" mass="16064">MPSPVLIAIDASPASSALLTLARRYCRPGEHELHVLLAIDSTFAVHDQPAPYTAEELEEYPAACEEQQHADHAVAEAVRALQQAGFASQGCMVAGQPVEVIVTKAQELNCELIIMGHRHLSRLGRLLDPSISAKVIDRVKVPVLVGAAGE</sequence>
<protein>
    <submittedName>
        <fullName evidence="3">Universal stress protein</fullName>
    </submittedName>
</protein>
<dbReference type="Gene3D" id="3.40.50.620">
    <property type="entry name" value="HUPs"/>
    <property type="match status" value="1"/>
</dbReference>
<gene>
    <name evidence="3" type="ORF">F9Z43_25510</name>
</gene>
<evidence type="ECO:0000313" key="4">
    <source>
        <dbReference type="Proteomes" id="UP000440965"/>
    </source>
</evidence>
<evidence type="ECO:0000313" key="3">
    <source>
        <dbReference type="EMBL" id="MVF52597.1"/>
    </source>
</evidence>
<dbReference type="CDD" id="cd00293">
    <property type="entry name" value="USP-like"/>
    <property type="match status" value="1"/>
</dbReference>
<dbReference type="PANTHER" id="PTHR46268">
    <property type="entry name" value="STRESS RESPONSE PROTEIN NHAX"/>
    <property type="match status" value="1"/>
</dbReference>
<dbReference type="InterPro" id="IPR006015">
    <property type="entry name" value="Universal_stress_UspA"/>
</dbReference>
<dbReference type="SUPFAM" id="SSF52402">
    <property type="entry name" value="Adenine nucleotide alpha hydrolases-like"/>
    <property type="match status" value="1"/>
</dbReference>
<dbReference type="InterPro" id="IPR006016">
    <property type="entry name" value="UspA"/>
</dbReference>
<dbReference type="InterPro" id="IPR014729">
    <property type="entry name" value="Rossmann-like_a/b/a_fold"/>
</dbReference>
<dbReference type="Proteomes" id="UP000440965">
    <property type="component" value="Unassembled WGS sequence"/>
</dbReference>
<evidence type="ECO:0000259" key="2">
    <source>
        <dbReference type="Pfam" id="PF00582"/>
    </source>
</evidence>
<reference evidence="3 4" key="1">
    <citation type="submission" date="2019-10" db="EMBL/GenBank/DDBJ databases">
        <title>XDR Pseudomonas monteilii producing IMP-16 from LCR.</title>
        <authorList>
            <person name="Ballaben A."/>
            <person name="Doi Y."/>
        </authorList>
    </citation>
    <scope>NUCLEOTIDE SEQUENCE [LARGE SCALE GENOMIC DNA]</scope>
    <source>
        <strain evidence="3 4">597/14</strain>
    </source>
</reference>
<comment type="similarity">
    <text evidence="1">Belongs to the universal stress protein A family.</text>
</comment>
<dbReference type="AlphaFoldDB" id="A0A6G6UUE1"/>
<name>A0A6G6UUE1_9PSED</name>
<feature type="domain" description="UspA" evidence="2">
    <location>
        <begin position="4"/>
        <end position="145"/>
    </location>
</feature>
<organism evidence="3 4">
    <name type="scientific">Pseudomonas monteilii</name>
    <dbReference type="NCBI Taxonomy" id="76759"/>
    <lineage>
        <taxon>Bacteria</taxon>
        <taxon>Pseudomonadati</taxon>
        <taxon>Pseudomonadota</taxon>
        <taxon>Gammaproteobacteria</taxon>
        <taxon>Pseudomonadales</taxon>
        <taxon>Pseudomonadaceae</taxon>
        <taxon>Pseudomonas</taxon>
    </lineage>
</organism>
<accession>A0A6G6UUE1</accession>
<dbReference type="PRINTS" id="PR01438">
    <property type="entry name" value="UNVRSLSTRESS"/>
</dbReference>
<evidence type="ECO:0000256" key="1">
    <source>
        <dbReference type="ARBA" id="ARBA00008791"/>
    </source>
</evidence>
<dbReference type="RefSeq" id="WP_060499757.1">
    <property type="nucleotide sequence ID" value="NZ_AP022473.1"/>
</dbReference>
<proteinExistence type="inferred from homology"/>
<comment type="caution">
    <text evidence="3">The sequence shown here is derived from an EMBL/GenBank/DDBJ whole genome shotgun (WGS) entry which is preliminary data.</text>
</comment>